<evidence type="ECO:0000313" key="2">
    <source>
        <dbReference type="Proteomes" id="UP000214365"/>
    </source>
</evidence>
<reference evidence="1 2" key="1">
    <citation type="submission" date="2015-06" db="EMBL/GenBank/DDBJ databases">
        <title>Talaromyces atroroseus IBT 11181 draft genome.</title>
        <authorList>
            <person name="Rasmussen K.B."/>
            <person name="Rasmussen S."/>
            <person name="Petersen B."/>
            <person name="Sicheritz-Ponten T."/>
            <person name="Mortensen U.H."/>
            <person name="Thrane U."/>
        </authorList>
    </citation>
    <scope>NUCLEOTIDE SEQUENCE [LARGE SCALE GENOMIC DNA]</scope>
    <source>
        <strain evidence="1 2">IBT 11181</strain>
    </source>
</reference>
<name>A0A1Q5QA51_TALAT</name>
<dbReference type="GeneID" id="31001405"/>
<dbReference type="OrthoDB" id="4217201at2759"/>
<gene>
    <name evidence="1" type="ORF">UA08_01650</name>
</gene>
<dbReference type="Proteomes" id="UP000214365">
    <property type="component" value="Unassembled WGS sequence"/>
</dbReference>
<proteinExistence type="predicted"/>
<dbReference type="RefSeq" id="XP_020122770.1">
    <property type="nucleotide sequence ID" value="XM_020261338.1"/>
</dbReference>
<protein>
    <submittedName>
        <fullName evidence="1">Uncharacterized protein</fullName>
    </submittedName>
</protein>
<organism evidence="1 2">
    <name type="scientific">Talaromyces atroroseus</name>
    <dbReference type="NCBI Taxonomy" id="1441469"/>
    <lineage>
        <taxon>Eukaryota</taxon>
        <taxon>Fungi</taxon>
        <taxon>Dikarya</taxon>
        <taxon>Ascomycota</taxon>
        <taxon>Pezizomycotina</taxon>
        <taxon>Eurotiomycetes</taxon>
        <taxon>Eurotiomycetidae</taxon>
        <taxon>Eurotiales</taxon>
        <taxon>Trichocomaceae</taxon>
        <taxon>Talaromyces</taxon>
        <taxon>Talaromyces sect. Trachyspermi</taxon>
    </lineage>
</organism>
<accession>A0A1Q5QA51</accession>
<sequence>MAAFIGFPTKMPRLGKSNENASSRLDKPAPMSVIFPDTGDEKTIRQGTIVATYITAFPPDPDSALYNVWAFVFRTKLFEVQTVQVTLEEIPRTDGHSEYSDTFIKCSSGPPLGTNGRITGMSKTFKISFRQGSTIGDFIDEVVDRKLNKYQLVNGRGLLPSSTDFADFENLLGKRYWTSRVLKDATSFFSARDEVVTARNCLLQGWEHEFPIRPGDYVEIMKGKFFEQSQWKITRP</sequence>
<dbReference type="AlphaFoldDB" id="A0A1Q5QA51"/>
<keyword evidence="2" id="KW-1185">Reference proteome</keyword>
<comment type="caution">
    <text evidence="1">The sequence shown here is derived from an EMBL/GenBank/DDBJ whole genome shotgun (WGS) entry which is preliminary data.</text>
</comment>
<evidence type="ECO:0000313" key="1">
    <source>
        <dbReference type="EMBL" id="OKL62649.1"/>
    </source>
</evidence>
<dbReference type="EMBL" id="LFMY01000002">
    <property type="protein sequence ID" value="OKL62649.1"/>
    <property type="molecule type" value="Genomic_DNA"/>
</dbReference>